<dbReference type="InterPro" id="IPR051026">
    <property type="entry name" value="PI/PC_transfer"/>
</dbReference>
<evidence type="ECO:0000259" key="1">
    <source>
        <dbReference type="PROSITE" id="PS50191"/>
    </source>
</evidence>
<dbReference type="PANTHER" id="PTHR45657">
    <property type="entry name" value="CRAL-TRIO DOMAIN-CONTAINING PROTEIN YKL091C-RELATED"/>
    <property type="match status" value="1"/>
</dbReference>
<dbReference type="EMBL" id="JADGJW010000969">
    <property type="protein sequence ID" value="KAJ3208917.1"/>
    <property type="molecule type" value="Genomic_DNA"/>
</dbReference>
<dbReference type="Proteomes" id="UP001211065">
    <property type="component" value="Unassembled WGS sequence"/>
</dbReference>
<dbReference type="Gene3D" id="1.10.8.20">
    <property type="entry name" value="N-terminal domain of phosphatidylinositol transfer protein sec14p"/>
    <property type="match status" value="1"/>
</dbReference>
<comment type="caution">
    <text evidence="2">The sequence shown here is derived from an EMBL/GenBank/DDBJ whole genome shotgun (WGS) entry which is preliminary data.</text>
</comment>
<dbReference type="SMART" id="SM00516">
    <property type="entry name" value="SEC14"/>
    <property type="match status" value="1"/>
</dbReference>
<accession>A0AAD5XSZ8</accession>
<dbReference type="Pfam" id="PF00650">
    <property type="entry name" value="CRAL_TRIO"/>
    <property type="match status" value="1"/>
</dbReference>
<protein>
    <submittedName>
        <fullName evidence="2">Cytosolic factor, phosphatidylinositol/phosphatidylcholine transfer protein</fullName>
    </submittedName>
</protein>
<dbReference type="InterPro" id="IPR001251">
    <property type="entry name" value="CRAL-TRIO_dom"/>
</dbReference>
<organism evidence="2 3">
    <name type="scientific">Clydaea vesicula</name>
    <dbReference type="NCBI Taxonomy" id="447962"/>
    <lineage>
        <taxon>Eukaryota</taxon>
        <taxon>Fungi</taxon>
        <taxon>Fungi incertae sedis</taxon>
        <taxon>Chytridiomycota</taxon>
        <taxon>Chytridiomycota incertae sedis</taxon>
        <taxon>Chytridiomycetes</taxon>
        <taxon>Lobulomycetales</taxon>
        <taxon>Lobulomycetaceae</taxon>
        <taxon>Clydaea</taxon>
    </lineage>
</organism>
<keyword evidence="3" id="KW-1185">Reference proteome</keyword>
<name>A0AAD5XSZ8_9FUNG</name>
<dbReference type="SUPFAM" id="SSF52087">
    <property type="entry name" value="CRAL/TRIO domain"/>
    <property type="match status" value="1"/>
</dbReference>
<evidence type="ECO:0000313" key="2">
    <source>
        <dbReference type="EMBL" id="KAJ3208917.1"/>
    </source>
</evidence>
<dbReference type="SUPFAM" id="SSF46938">
    <property type="entry name" value="CRAL/TRIO N-terminal domain"/>
    <property type="match status" value="1"/>
</dbReference>
<dbReference type="InterPro" id="IPR036865">
    <property type="entry name" value="CRAL-TRIO_dom_sf"/>
</dbReference>
<dbReference type="Gene3D" id="3.40.525.10">
    <property type="entry name" value="CRAL-TRIO lipid binding domain"/>
    <property type="match status" value="1"/>
</dbReference>
<dbReference type="CDD" id="cd00170">
    <property type="entry name" value="SEC14"/>
    <property type="match status" value="1"/>
</dbReference>
<proteinExistence type="predicted"/>
<gene>
    <name evidence="2" type="primary">SEC14_2</name>
    <name evidence="2" type="ORF">HK099_008616</name>
</gene>
<sequence length="316" mass="36052">MSKDNLSNLKNEGVENVTASIASLNTQDTFVNEFREELKKAGVFCEERHDEHVLKRFGKARKFKMADAVFMMTESEKWRKEFGVENVLKEFAFKELAEVQKIYPRFHHKTDKLGRPIYIEKLSKLDLKKIMAVTTSERMLKHHVREYEKFLNYKMAACGKKINGHIGQGFTVLDLAGVPMSQFPSVKSIVNDMSKISQDNYPETMGILFIINAPFLFTSIWYVIKGWLDEQTVKKIHLLGSSYKDKLLELVDPENLPEAYGGKCKCEGKGGCELSDIGPWNDGTVEGYPKLEWEYGATRDNATFVPDAVKALLSKN</sequence>
<dbReference type="PROSITE" id="PS50191">
    <property type="entry name" value="CRAL_TRIO"/>
    <property type="match status" value="1"/>
</dbReference>
<dbReference type="PANTHER" id="PTHR45657:SF1">
    <property type="entry name" value="CRAL-TRIO DOMAIN-CONTAINING PROTEIN YKL091C-RELATED"/>
    <property type="match status" value="1"/>
</dbReference>
<dbReference type="InterPro" id="IPR036273">
    <property type="entry name" value="CRAL/TRIO_N_dom_sf"/>
</dbReference>
<dbReference type="AlphaFoldDB" id="A0AAD5XSZ8"/>
<reference evidence="2" key="1">
    <citation type="submission" date="2020-05" db="EMBL/GenBank/DDBJ databases">
        <title>Phylogenomic resolution of chytrid fungi.</title>
        <authorList>
            <person name="Stajich J.E."/>
            <person name="Amses K."/>
            <person name="Simmons R."/>
            <person name="Seto K."/>
            <person name="Myers J."/>
            <person name="Bonds A."/>
            <person name="Quandt C.A."/>
            <person name="Barry K."/>
            <person name="Liu P."/>
            <person name="Grigoriev I."/>
            <person name="Longcore J.E."/>
            <person name="James T.Y."/>
        </authorList>
    </citation>
    <scope>NUCLEOTIDE SEQUENCE</scope>
    <source>
        <strain evidence="2">JEL0476</strain>
    </source>
</reference>
<feature type="domain" description="CRAL-TRIO" evidence="1">
    <location>
        <begin position="95"/>
        <end position="268"/>
    </location>
</feature>
<evidence type="ECO:0000313" key="3">
    <source>
        <dbReference type="Proteomes" id="UP001211065"/>
    </source>
</evidence>